<dbReference type="InterPro" id="IPR022644">
    <property type="entry name" value="De-COase2_N"/>
</dbReference>
<comment type="catalytic activity">
    <reaction evidence="5 7">
        <text>meso-2,6-diaminopimelate + H(+) = L-lysine + CO2</text>
        <dbReference type="Rhea" id="RHEA:15101"/>
        <dbReference type="ChEBI" id="CHEBI:15378"/>
        <dbReference type="ChEBI" id="CHEBI:16526"/>
        <dbReference type="ChEBI" id="CHEBI:32551"/>
        <dbReference type="ChEBI" id="CHEBI:57791"/>
        <dbReference type="EC" id="4.1.1.20"/>
    </reaction>
</comment>
<dbReference type="SUPFAM" id="SSF50621">
    <property type="entry name" value="Alanine racemase C-terminal domain-like"/>
    <property type="match status" value="1"/>
</dbReference>
<dbReference type="CDD" id="cd06828">
    <property type="entry name" value="PLPDE_III_DapDC"/>
    <property type="match status" value="1"/>
</dbReference>
<feature type="modified residue" description="N6-(pyridoxal phosphate)lysine" evidence="5">
    <location>
        <position position="66"/>
    </location>
</feature>
<dbReference type="NCBIfam" id="TIGR01048">
    <property type="entry name" value="lysA"/>
    <property type="match status" value="1"/>
</dbReference>
<evidence type="ECO:0000313" key="10">
    <source>
        <dbReference type="Proteomes" id="UP001164187"/>
    </source>
</evidence>
<proteinExistence type="inferred from homology"/>
<dbReference type="InterPro" id="IPR002986">
    <property type="entry name" value="DAP_deCOOHase_LysA"/>
</dbReference>
<comment type="similarity">
    <text evidence="5">Belongs to the Orn/Lys/Arg decarboxylase class-II family. LysA subfamily.</text>
</comment>
<dbReference type="PANTHER" id="PTHR43727:SF2">
    <property type="entry name" value="GROUP IV DECARBOXYLASE"/>
    <property type="match status" value="1"/>
</dbReference>
<keyword evidence="5" id="KW-0028">Amino-acid biosynthesis</keyword>
<dbReference type="PRINTS" id="PR01181">
    <property type="entry name" value="DAPDCRBXLASE"/>
</dbReference>
<keyword evidence="3 5" id="KW-0663">Pyridoxal phosphate</keyword>
<evidence type="ECO:0000259" key="8">
    <source>
        <dbReference type="Pfam" id="PF02784"/>
    </source>
</evidence>
<dbReference type="InterPro" id="IPR009006">
    <property type="entry name" value="Ala_racemase/Decarboxylase_C"/>
</dbReference>
<comment type="cofactor">
    <cofactor evidence="1 5 7">
        <name>pyridoxal 5'-phosphate</name>
        <dbReference type="ChEBI" id="CHEBI:597326"/>
    </cofactor>
</comment>
<keyword evidence="10" id="KW-1185">Reference proteome</keyword>
<dbReference type="RefSeq" id="WP_269311403.1">
    <property type="nucleotide sequence ID" value="NZ_CP114052.1"/>
</dbReference>
<comment type="pathway">
    <text evidence="5 7">Amino-acid biosynthesis; L-lysine biosynthesis via DAP pathway; L-lysine from DL-2,6-diaminopimelate: step 1/1.</text>
</comment>
<keyword evidence="4 5" id="KW-0456">Lyase</keyword>
<feature type="binding site" evidence="5">
    <location>
        <position position="330"/>
    </location>
    <ligand>
        <name>substrate</name>
    </ligand>
</feature>
<dbReference type="EC" id="4.1.1.20" evidence="5 6"/>
<evidence type="ECO:0000256" key="5">
    <source>
        <dbReference type="HAMAP-Rule" id="MF_02120"/>
    </source>
</evidence>
<dbReference type="GO" id="GO:0008836">
    <property type="term" value="F:diaminopimelate decarboxylase activity"/>
    <property type="evidence" value="ECO:0007669"/>
    <property type="project" value="UniProtKB-EC"/>
</dbReference>
<accession>A0ABY7JP85</accession>
<evidence type="ECO:0000256" key="2">
    <source>
        <dbReference type="ARBA" id="ARBA00022793"/>
    </source>
</evidence>
<dbReference type="InterPro" id="IPR029066">
    <property type="entry name" value="PLP-binding_barrel"/>
</dbReference>
<evidence type="ECO:0000256" key="7">
    <source>
        <dbReference type="RuleBase" id="RU003738"/>
    </source>
</evidence>
<evidence type="ECO:0000313" key="9">
    <source>
        <dbReference type="EMBL" id="WAW14706.1"/>
    </source>
</evidence>
<dbReference type="PRINTS" id="PR01179">
    <property type="entry name" value="ODADCRBXLASE"/>
</dbReference>
<evidence type="ECO:0000256" key="6">
    <source>
        <dbReference type="NCBIfam" id="TIGR01048"/>
    </source>
</evidence>
<reference evidence="9" key="1">
    <citation type="submission" date="2022-12" db="EMBL/GenBank/DDBJ databases">
        <title>Peptostreptococcus.</title>
        <authorList>
            <person name="Lee S.H."/>
        </authorList>
    </citation>
    <scope>NUCLEOTIDE SEQUENCE</scope>
    <source>
        <strain evidence="9">CBA3647</strain>
    </source>
</reference>
<dbReference type="Gene3D" id="3.20.20.10">
    <property type="entry name" value="Alanine racemase"/>
    <property type="match status" value="1"/>
</dbReference>
<comment type="function">
    <text evidence="5">Specifically catalyzes the decarboxylation of meso-diaminopimelate (meso-DAP) to L-lysine.</text>
</comment>
<feature type="binding site" evidence="5">
    <location>
        <begin position="290"/>
        <end position="293"/>
    </location>
    <ligand>
        <name>pyridoxal 5'-phosphate</name>
        <dbReference type="ChEBI" id="CHEBI:597326"/>
    </ligand>
</feature>
<feature type="binding site" evidence="5">
    <location>
        <position position="334"/>
    </location>
    <ligand>
        <name>substrate</name>
    </ligand>
</feature>
<feature type="domain" description="Orn/DAP/Arg decarboxylase 2 N-terminal" evidence="8">
    <location>
        <begin position="40"/>
        <end position="296"/>
    </location>
</feature>
<dbReference type="Pfam" id="PF02784">
    <property type="entry name" value="Orn_Arg_deC_N"/>
    <property type="match status" value="1"/>
</dbReference>
<dbReference type="Proteomes" id="UP001164187">
    <property type="component" value="Chromosome"/>
</dbReference>
<dbReference type="HAMAP" id="MF_02120">
    <property type="entry name" value="LysA"/>
    <property type="match status" value="1"/>
</dbReference>
<feature type="binding site" evidence="5">
    <location>
        <position position="293"/>
    </location>
    <ligand>
        <name>substrate</name>
    </ligand>
</feature>
<evidence type="ECO:0000256" key="1">
    <source>
        <dbReference type="ARBA" id="ARBA00001933"/>
    </source>
</evidence>
<feature type="binding site" evidence="5">
    <location>
        <position position="390"/>
    </location>
    <ligand>
        <name>pyridoxal 5'-phosphate</name>
        <dbReference type="ChEBI" id="CHEBI:597326"/>
    </ligand>
</feature>
<comment type="subunit">
    <text evidence="5">Homodimer.</text>
</comment>
<dbReference type="Gene3D" id="2.40.37.10">
    <property type="entry name" value="Lyase, Ornithine Decarboxylase, Chain A, domain 1"/>
    <property type="match status" value="1"/>
</dbReference>
<evidence type="ECO:0000256" key="4">
    <source>
        <dbReference type="ARBA" id="ARBA00023239"/>
    </source>
</evidence>
<feature type="binding site" evidence="5">
    <location>
        <position position="248"/>
    </location>
    <ligand>
        <name>pyridoxal 5'-phosphate</name>
        <dbReference type="ChEBI" id="CHEBI:597326"/>
    </ligand>
</feature>
<feature type="binding site" evidence="5">
    <location>
        <position position="362"/>
    </location>
    <ligand>
        <name>substrate</name>
    </ligand>
</feature>
<dbReference type="PANTHER" id="PTHR43727">
    <property type="entry name" value="DIAMINOPIMELATE DECARBOXYLASE"/>
    <property type="match status" value="1"/>
</dbReference>
<dbReference type="EMBL" id="CP114052">
    <property type="protein sequence ID" value="WAW14706.1"/>
    <property type="molecule type" value="Genomic_DNA"/>
</dbReference>
<sequence length="431" mass="48006">MKLHGNSIINESSHLEIGGMDCVDLTTVYSTPIFVYDENLIRQQCRRFHKVLSESGLDYHISYASKAFLCKEIVRIMQEENMGLDVVSQGEMFNALSVEFDSKSIHFHGNNKTPSEIDYAIKNNIGCFVIDSIDEIYKVEKACARAEKSVNCLLRLTPGVEAHTHEFITTGNEDSKFGMNIDNGEALKAFKILIESEYLNLKGFHFHIGSQIFGTDGTKAAINKVFDWMSSIETNYPFKTEVLNIGGGFGIRYTAEDISYPIEDALNDIILHLKESSVFYSIDMPQLWLEPGRSIVGEAGTTLYTIGTIKEIPGIRTYVSVDGGMTDNIRTSLYGAKYEVAIANKMNDKATELVTIAGKCCESGDILARDVKIPKAEVGDILAMSCTGAYHYSMASNYNHMPKPSVIFVKDGQSKVAIKRESYEDMIKNQV</sequence>
<feature type="binding site" evidence="5">
    <location>
        <position position="390"/>
    </location>
    <ligand>
        <name>substrate</name>
    </ligand>
</feature>
<protein>
    <recommendedName>
        <fullName evidence="5 6">Diaminopimelate decarboxylase</fullName>
        <shortName evidence="5">DAP decarboxylase</shortName>
        <shortName evidence="5">DAPDC</shortName>
        <ecNumber evidence="5 6">4.1.1.20</ecNumber>
    </recommendedName>
</protein>
<keyword evidence="5 7" id="KW-0457">Lysine biosynthesis</keyword>
<gene>
    <name evidence="5 9" type="primary">lysA</name>
    <name evidence="9" type="ORF">O0R46_08990</name>
</gene>
<organism evidence="9 10">
    <name type="scientific">Peptostreptococcus equinus</name>
    <dbReference type="NCBI Taxonomy" id="3003601"/>
    <lineage>
        <taxon>Bacteria</taxon>
        <taxon>Bacillati</taxon>
        <taxon>Bacillota</taxon>
        <taxon>Clostridia</taxon>
        <taxon>Peptostreptococcales</taxon>
        <taxon>Peptostreptococcaceae</taxon>
        <taxon>Peptostreptococcus</taxon>
    </lineage>
</organism>
<dbReference type="SUPFAM" id="SSF51419">
    <property type="entry name" value="PLP-binding barrel"/>
    <property type="match status" value="1"/>
</dbReference>
<keyword evidence="2 5" id="KW-0210">Decarboxylase</keyword>
<name>A0ABY7JP85_9FIRM</name>
<evidence type="ECO:0000256" key="3">
    <source>
        <dbReference type="ARBA" id="ARBA00022898"/>
    </source>
</evidence>
<dbReference type="InterPro" id="IPR000183">
    <property type="entry name" value="Orn/DAP/Arg_de-COase"/>
</dbReference>